<feature type="compositionally biased region" description="Polar residues" evidence="11">
    <location>
        <begin position="81"/>
        <end position="90"/>
    </location>
</feature>
<dbReference type="PANTHER" id="PTHR19376:SF37">
    <property type="entry name" value="DNA-DIRECTED RNA POLYMERASE II SUBUNIT RPB1"/>
    <property type="match status" value="1"/>
</dbReference>
<dbReference type="Gene3D" id="1.10.150.390">
    <property type="match status" value="1"/>
</dbReference>
<keyword evidence="5" id="KW-0548">Nucleotidyltransferase</keyword>
<evidence type="ECO:0000256" key="7">
    <source>
        <dbReference type="ARBA" id="ARBA00022833"/>
    </source>
</evidence>
<evidence type="ECO:0000256" key="8">
    <source>
        <dbReference type="ARBA" id="ARBA00022842"/>
    </source>
</evidence>
<keyword evidence="4" id="KW-0808">Transferase</keyword>
<sequence length="102" mass="10668">LRRASFEETVDILLDAAVNAEKDSSNGITESIMMGQLAPLGTGNVELVLDFKKLDYNFCAMPTAEDAAYGAGLCYSPISNSSQMSWSPQTIPGGGSVSGLSS</sequence>
<evidence type="ECO:0000256" key="11">
    <source>
        <dbReference type="SAM" id="MobiDB-lite"/>
    </source>
</evidence>
<accession>A0A1B6J2Z4</accession>
<feature type="non-terminal residue" evidence="12">
    <location>
        <position position="1"/>
    </location>
</feature>
<dbReference type="GO" id="GO:0046872">
    <property type="term" value="F:metal ion binding"/>
    <property type="evidence" value="ECO:0007669"/>
    <property type="project" value="UniProtKB-KW"/>
</dbReference>
<dbReference type="FunFam" id="1.10.150.390:FF:000001">
    <property type="entry name" value="DNA-directed RNA polymerase subunit"/>
    <property type="match status" value="1"/>
</dbReference>
<dbReference type="EMBL" id="GECU01014147">
    <property type="protein sequence ID" value="JAS93559.1"/>
    <property type="molecule type" value="Transcribed_RNA"/>
</dbReference>
<keyword evidence="10" id="KW-0539">Nucleus</keyword>
<proteinExistence type="predicted"/>
<dbReference type="PANTHER" id="PTHR19376">
    <property type="entry name" value="DNA-DIRECTED RNA POLYMERASE"/>
    <property type="match status" value="1"/>
</dbReference>
<dbReference type="InterPro" id="IPR045867">
    <property type="entry name" value="DNA-dir_RpoC_beta_prime"/>
</dbReference>
<dbReference type="EC" id="2.7.7.6" evidence="2"/>
<feature type="non-terminal residue" evidence="12">
    <location>
        <position position="102"/>
    </location>
</feature>
<feature type="region of interest" description="Disordered" evidence="11">
    <location>
        <begin position="81"/>
        <end position="102"/>
    </location>
</feature>
<protein>
    <recommendedName>
        <fullName evidence="2">DNA-directed RNA polymerase</fullName>
        <ecNumber evidence="2">2.7.7.6</ecNumber>
    </recommendedName>
</protein>
<evidence type="ECO:0000256" key="6">
    <source>
        <dbReference type="ARBA" id="ARBA00022723"/>
    </source>
</evidence>
<dbReference type="GO" id="GO:0006351">
    <property type="term" value="P:DNA-templated transcription"/>
    <property type="evidence" value="ECO:0007669"/>
    <property type="project" value="InterPro"/>
</dbReference>
<keyword evidence="3" id="KW-0240">DNA-directed RNA polymerase</keyword>
<evidence type="ECO:0000256" key="10">
    <source>
        <dbReference type="ARBA" id="ARBA00023242"/>
    </source>
</evidence>
<evidence type="ECO:0000256" key="5">
    <source>
        <dbReference type="ARBA" id="ARBA00022695"/>
    </source>
</evidence>
<gene>
    <name evidence="12" type="ORF">g.56691</name>
</gene>
<dbReference type="AlphaFoldDB" id="A0A1B6J2Z4"/>
<dbReference type="SUPFAM" id="SSF64484">
    <property type="entry name" value="beta and beta-prime subunits of DNA dependent RNA-polymerase"/>
    <property type="match status" value="1"/>
</dbReference>
<dbReference type="GO" id="GO:0005665">
    <property type="term" value="C:RNA polymerase II, core complex"/>
    <property type="evidence" value="ECO:0007669"/>
    <property type="project" value="TreeGrafter"/>
</dbReference>
<evidence type="ECO:0000256" key="4">
    <source>
        <dbReference type="ARBA" id="ARBA00022679"/>
    </source>
</evidence>
<comment type="subcellular location">
    <subcellularLocation>
        <location evidence="1">Nucleus</location>
    </subcellularLocation>
</comment>
<organism evidence="12">
    <name type="scientific">Homalodisca liturata</name>
    <dbReference type="NCBI Taxonomy" id="320908"/>
    <lineage>
        <taxon>Eukaryota</taxon>
        <taxon>Metazoa</taxon>
        <taxon>Ecdysozoa</taxon>
        <taxon>Arthropoda</taxon>
        <taxon>Hexapoda</taxon>
        <taxon>Insecta</taxon>
        <taxon>Pterygota</taxon>
        <taxon>Neoptera</taxon>
        <taxon>Paraneoptera</taxon>
        <taxon>Hemiptera</taxon>
        <taxon>Auchenorrhyncha</taxon>
        <taxon>Membracoidea</taxon>
        <taxon>Cicadellidae</taxon>
        <taxon>Cicadellinae</taxon>
        <taxon>Proconiini</taxon>
        <taxon>Homalodisca</taxon>
    </lineage>
</organism>
<feature type="compositionally biased region" description="Gly residues" evidence="11">
    <location>
        <begin position="92"/>
        <end position="102"/>
    </location>
</feature>
<reference evidence="12" key="1">
    <citation type="submission" date="2015-11" db="EMBL/GenBank/DDBJ databases">
        <title>De novo transcriptome assembly of four potential Pierce s Disease insect vectors from Arizona vineyards.</title>
        <authorList>
            <person name="Tassone E.E."/>
        </authorList>
    </citation>
    <scope>NUCLEOTIDE SEQUENCE</scope>
</reference>
<evidence type="ECO:0000256" key="9">
    <source>
        <dbReference type="ARBA" id="ARBA00023163"/>
    </source>
</evidence>
<keyword evidence="6" id="KW-0479">Metal-binding</keyword>
<dbReference type="GO" id="GO:0003899">
    <property type="term" value="F:DNA-directed RNA polymerase activity"/>
    <property type="evidence" value="ECO:0007669"/>
    <property type="project" value="UniProtKB-EC"/>
</dbReference>
<name>A0A1B6J2Z4_9HEMI</name>
<evidence type="ECO:0000256" key="2">
    <source>
        <dbReference type="ARBA" id="ARBA00012418"/>
    </source>
</evidence>
<keyword evidence="8" id="KW-0460">Magnesium</keyword>
<keyword evidence="7" id="KW-0862">Zinc</keyword>
<evidence type="ECO:0000256" key="1">
    <source>
        <dbReference type="ARBA" id="ARBA00004123"/>
    </source>
</evidence>
<evidence type="ECO:0000256" key="3">
    <source>
        <dbReference type="ARBA" id="ARBA00022478"/>
    </source>
</evidence>
<evidence type="ECO:0000313" key="12">
    <source>
        <dbReference type="EMBL" id="JAS93559.1"/>
    </source>
</evidence>
<keyword evidence="9" id="KW-0804">Transcription</keyword>